<comment type="catalytic activity">
    <reaction evidence="11">
        <text>L-threonyl-[protein] + GDP-beta-L-fucose = 3-O-(alpha-L-fucosyl)-L-threonyl-[protein] + GDP + H(+)</text>
        <dbReference type="Rhea" id="RHEA:70491"/>
        <dbReference type="Rhea" id="RHEA-COMP:11060"/>
        <dbReference type="Rhea" id="RHEA-COMP:17915"/>
        <dbReference type="ChEBI" id="CHEBI:15378"/>
        <dbReference type="ChEBI" id="CHEBI:30013"/>
        <dbReference type="ChEBI" id="CHEBI:57273"/>
        <dbReference type="ChEBI" id="CHEBI:58189"/>
        <dbReference type="ChEBI" id="CHEBI:189631"/>
        <dbReference type="EC" id="2.4.1.221"/>
    </reaction>
    <physiologicalReaction direction="left-to-right" evidence="11">
        <dbReference type="Rhea" id="RHEA:70492"/>
    </physiologicalReaction>
</comment>
<evidence type="ECO:0000256" key="10">
    <source>
        <dbReference type="ARBA" id="ARBA00033083"/>
    </source>
</evidence>
<dbReference type="InterPro" id="IPR019378">
    <property type="entry name" value="GDP-Fuc_O-FucTrfase"/>
</dbReference>
<evidence type="ECO:0000313" key="14">
    <source>
        <dbReference type="Proteomes" id="UP001158576"/>
    </source>
</evidence>
<dbReference type="EMBL" id="OU015567">
    <property type="protein sequence ID" value="CAG5111711.1"/>
    <property type="molecule type" value="Genomic_DNA"/>
</dbReference>
<dbReference type="EC" id="2.4.1.221" evidence="3"/>
<dbReference type="PANTHER" id="PTHR13398:SF0">
    <property type="entry name" value="GDP-FUCOSE PROTEIN O-FUCOSYLTRANSFERASE 2"/>
    <property type="match status" value="1"/>
</dbReference>
<gene>
    <name evidence="13" type="ORF">OKIOD_LOCUS14754</name>
</gene>
<dbReference type="PANTHER" id="PTHR13398">
    <property type="entry name" value="GDP-FUCOSE PROTEIN O-FUCOSYLTRANSFERASE 2"/>
    <property type="match status" value="1"/>
</dbReference>
<accession>A0ABN7T2K1</accession>
<keyword evidence="5" id="KW-0256">Endoplasmic reticulum</keyword>
<comment type="pathway">
    <text evidence="2">Protein modification; protein glycosylation.</text>
</comment>
<evidence type="ECO:0000256" key="3">
    <source>
        <dbReference type="ARBA" id="ARBA00012196"/>
    </source>
</evidence>
<protein>
    <recommendedName>
        <fullName evidence="9">GDP-fucose protein O-fucosyltransferase 2</fullName>
        <ecNumber evidence="3">2.4.1.221</ecNumber>
    </recommendedName>
    <alternativeName>
        <fullName evidence="10">Peptide-O-fucosyltransferase 2</fullName>
    </alternativeName>
</protein>
<evidence type="ECO:0000256" key="5">
    <source>
        <dbReference type="ARBA" id="ARBA00022824"/>
    </source>
</evidence>
<name>A0ABN7T2K1_OIKDI</name>
<reference evidence="13 14" key="1">
    <citation type="submission" date="2021-04" db="EMBL/GenBank/DDBJ databases">
        <authorList>
            <person name="Bliznina A."/>
        </authorList>
    </citation>
    <scope>NUCLEOTIDE SEQUENCE [LARGE SCALE GENOMIC DNA]</scope>
</reference>
<comment type="subcellular location">
    <subcellularLocation>
        <location evidence="1">Endoplasmic reticulum</location>
    </subcellularLocation>
</comment>
<dbReference type="Proteomes" id="UP001158576">
    <property type="component" value="Chromosome 2"/>
</dbReference>
<dbReference type="Pfam" id="PF10250">
    <property type="entry name" value="O-FucT"/>
    <property type="match status" value="1"/>
</dbReference>
<dbReference type="Gene3D" id="3.40.50.11350">
    <property type="match status" value="1"/>
</dbReference>
<evidence type="ECO:0000256" key="7">
    <source>
        <dbReference type="ARBA" id="ARBA00023277"/>
    </source>
</evidence>
<proteinExistence type="inferred from homology"/>
<evidence type="ECO:0000256" key="12">
    <source>
        <dbReference type="ARBA" id="ARBA00048647"/>
    </source>
</evidence>
<evidence type="ECO:0000256" key="1">
    <source>
        <dbReference type="ARBA" id="ARBA00004240"/>
    </source>
</evidence>
<dbReference type="Gene3D" id="3.40.50.11340">
    <property type="match status" value="1"/>
</dbReference>
<keyword evidence="14" id="KW-1185">Reference proteome</keyword>
<evidence type="ECO:0000256" key="9">
    <source>
        <dbReference type="ARBA" id="ARBA00026232"/>
    </source>
</evidence>
<comment type="catalytic activity">
    <reaction evidence="12">
        <text>L-seryl-[protein] + GDP-beta-L-fucose = 3-O-(alpha-L-fucosyl)-L-seryl-[protein] + GDP + H(+)</text>
        <dbReference type="Rhea" id="RHEA:63644"/>
        <dbReference type="Rhea" id="RHEA-COMP:9863"/>
        <dbReference type="Rhea" id="RHEA-COMP:17914"/>
        <dbReference type="ChEBI" id="CHEBI:15378"/>
        <dbReference type="ChEBI" id="CHEBI:29999"/>
        <dbReference type="ChEBI" id="CHEBI:57273"/>
        <dbReference type="ChEBI" id="CHEBI:58189"/>
        <dbReference type="ChEBI" id="CHEBI:189632"/>
        <dbReference type="EC" id="2.4.1.221"/>
    </reaction>
    <physiologicalReaction direction="left-to-right" evidence="12">
        <dbReference type="Rhea" id="RHEA:63645"/>
    </physiologicalReaction>
</comment>
<comment type="similarity">
    <text evidence="8">Belongs to the glycosyltransferase 68 family.</text>
</comment>
<evidence type="ECO:0000256" key="4">
    <source>
        <dbReference type="ARBA" id="ARBA00022679"/>
    </source>
</evidence>
<keyword evidence="4" id="KW-0808">Transferase</keyword>
<sequence>MEAISGAAVFCIWIILGLWLLTQINNVDYSVRGFAHYFDNILKEEEILHLDELVEADEGLIKEEEVPESAEKFLENKLIEDHLQRRECQIDNPRKNGIVPRFHTNPEKFLIPVLAWGPNNQMRGFREALILARKMNRTICVPPFFKHHSDKSIQGGNVFVPPELRLDLGSLRSLTTTCEMSEIQEKCAGHIDAVLYARAACSSHLADRLEIFREFTGLYPFLDANCGPRDGIPTFPKDFNGKMTSNLALDGNEHIHSLYPVQDARCVVWVFPYVQFNDFTNYLHAAWNGNANKALKNPEDLQFLKHMMQSTRRPPFIVKMIDRFMEKIVGGKRFIAVHYRFDTDDWMKHCKEKEDNKTCQKVKEIMEDVPTALKHFVDYLEDQVLRHKIQAVYVAVPLSEEQIRDGMKKMVKERLGADFPVWSSEDLFPFVYSLSCEKFSEHDIISTSEQEICVRSTAFLRATPSSWSRNVFVERIVHPTAKKFAFHDDLLLNVLYKAKAVDL</sequence>
<evidence type="ECO:0000256" key="8">
    <source>
        <dbReference type="ARBA" id="ARBA00025803"/>
    </source>
</evidence>
<keyword evidence="7" id="KW-0119">Carbohydrate metabolism</keyword>
<evidence type="ECO:0000256" key="2">
    <source>
        <dbReference type="ARBA" id="ARBA00004922"/>
    </source>
</evidence>
<organism evidence="13 14">
    <name type="scientific">Oikopleura dioica</name>
    <name type="common">Tunicate</name>
    <dbReference type="NCBI Taxonomy" id="34765"/>
    <lineage>
        <taxon>Eukaryota</taxon>
        <taxon>Metazoa</taxon>
        <taxon>Chordata</taxon>
        <taxon>Tunicata</taxon>
        <taxon>Appendicularia</taxon>
        <taxon>Copelata</taxon>
        <taxon>Oikopleuridae</taxon>
        <taxon>Oikopleura</taxon>
    </lineage>
</organism>
<dbReference type="CDD" id="cd11296">
    <property type="entry name" value="O-FucT_like"/>
    <property type="match status" value="1"/>
</dbReference>
<evidence type="ECO:0000256" key="11">
    <source>
        <dbReference type="ARBA" id="ARBA00047273"/>
    </source>
</evidence>
<evidence type="ECO:0000313" key="13">
    <source>
        <dbReference type="EMBL" id="CAG5111711.1"/>
    </source>
</evidence>
<keyword evidence="6" id="KW-0294">Fucose metabolism</keyword>
<dbReference type="InterPro" id="IPR045130">
    <property type="entry name" value="OFUT2-like"/>
</dbReference>
<evidence type="ECO:0000256" key="6">
    <source>
        <dbReference type="ARBA" id="ARBA00023253"/>
    </source>
</evidence>